<accession>A0A078IDQ7</accession>
<dbReference type="Proteomes" id="UP000028999">
    <property type="component" value="Unassembled WGS sequence"/>
</dbReference>
<feature type="compositionally biased region" description="Basic and acidic residues" evidence="1">
    <location>
        <begin position="179"/>
        <end position="190"/>
    </location>
</feature>
<dbReference type="PANTHER" id="PTHR34684">
    <property type="entry name" value="OS08G0192200 PROTEIN"/>
    <property type="match status" value="1"/>
</dbReference>
<feature type="region of interest" description="Disordered" evidence="1">
    <location>
        <begin position="179"/>
        <end position="221"/>
    </location>
</feature>
<feature type="compositionally biased region" description="Basic and acidic residues" evidence="1">
    <location>
        <begin position="206"/>
        <end position="221"/>
    </location>
</feature>
<dbReference type="OMA" id="HICFDIQ"/>
<dbReference type="PaxDb" id="3708-A0A078IDQ7"/>
<dbReference type="AlphaFoldDB" id="A0A078IDQ7"/>
<dbReference type="EMBL" id="LK032751">
    <property type="protein sequence ID" value="CDY48061.1"/>
    <property type="molecule type" value="Genomic_DNA"/>
</dbReference>
<name>A0A078IDQ7_BRANA</name>
<evidence type="ECO:0000256" key="1">
    <source>
        <dbReference type="SAM" id="MobiDB-lite"/>
    </source>
</evidence>
<sequence>MIKQIIWEDVYHTSPNLISPSRSFFLPLSLAIFFLPLCLRFTGDPPSLSHPSSLSHSTGSLRFTLSTRTSVQDSQLFPRSCVQAYMRATTLPAHICFDVQCLLLLMDLETENRIASVLLREAAELRRQAEKDGVRAYLEKPNVRHRPNSRFLTATVLGVQQLCDILLFVETIVAQKQENERLKRKSREESSSSSSQMKRSSSFSKRSLDKKCSSINEERKITHQSSLDKRLIESFLQSQNKHGRGSVGPRMDETVPYLLTEKVDQLQSSDTRERKVQDDAVEVRGDIEFAVYECLQEEWGVLEKSPEAALDVDQTIFVVVAEDQEDLLALRPSSCSACLLQ</sequence>
<proteinExistence type="predicted"/>
<gene>
    <name evidence="2" type="primary">BnaA09g22970D</name>
    <name evidence="2" type="ORF">GSBRNA2T00088730001</name>
</gene>
<protein>
    <submittedName>
        <fullName evidence="2">BnaA09g22970D protein</fullName>
    </submittedName>
</protein>
<evidence type="ECO:0000313" key="2">
    <source>
        <dbReference type="EMBL" id="CDY48061.1"/>
    </source>
</evidence>
<keyword evidence="3" id="KW-1185">Reference proteome</keyword>
<dbReference type="STRING" id="3708.A0A078IDQ7"/>
<organism evidence="2 3">
    <name type="scientific">Brassica napus</name>
    <name type="common">Rape</name>
    <dbReference type="NCBI Taxonomy" id="3708"/>
    <lineage>
        <taxon>Eukaryota</taxon>
        <taxon>Viridiplantae</taxon>
        <taxon>Streptophyta</taxon>
        <taxon>Embryophyta</taxon>
        <taxon>Tracheophyta</taxon>
        <taxon>Spermatophyta</taxon>
        <taxon>Magnoliopsida</taxon>
        <taxon>eudicotyledons</taxon>
        <taxon>Gunneridae</taxon>
        <taxon>Pentapetalae</taxon>
        <taxon>rosids</taxon>
        <taxon>malvids</taxon>
        <taxon>Brassicales</taxon>
        <taxon>Brassicaceae</taxon>
        <taxon>Brassiceae</taxon>
        <taxon>Brassica</taxon>
    </lineage>
</organism>
<feature type="compositionally biased region" description="Low complexity" evidence="1">
    <location>
        <begin position="191"/>
        <end position="205"/>
    </location>
</feature>
<dbReference type="PANTHER" id="PTHR34684:SF3">
    <property type="entry name" value="GENOME ASSEMBLY, CHROMOSOME: A03"/>
    <property type="match status" value="1"/>
</dbReference>
<evidence type="ECO:0000313" key="3">
    <source>
        <dbReference type="Proteomes" id="UP000028999"/>
    </source>
</evidence>
<reference evidence="2 3" key="1">
    <citation type="journal article" date="2014" name="Science">
        <title>Plant genetics. Early allopolyploid evolution in the post-Neolithic Brassica napus oilseed genome.</title>
        <authorList>
            <person name="Chalhoub B."/>
            <person name="Denoeud F."/>
            <person name="Liu S."/>
            <person name="Parkin I.A."/>
            <person name="Tang H."/>
            <person name="Wang X."/>
            <person name="Chiquet J."/>
            <person name="Belcram H."/>
            <person name="Tong C."/>
            <person name="Samans B."/>
            <person name="Correa M."/>
            <person name="Da Silva C."/>
            <person name="Just J."/>
            <person name="Falentin C."/>
            <person name="Koh C.S."/>
            <person name="Le Clainche I."/>
            <person name="Bernard M."/>
            <person name="Bento P."/>
            <person name="Noel B."/>
            <person name="Labadie K."/>
            <person name="Alberti A."/>
            <person name="Charles M."/>
            <person name="Arnaud D."/>
            <person name="Guo H."/>
            <person name="Daviaud C."/>
            <person name="Alamery S."/>
            <person name="Jabbari K."/>
            <person name="Zhao M."/>
            <person name="Edger P.P."/>
            <person name="Chelaifa H."/>
            <person name="Tack D."/>
            <person name="Lassalle G."/>
            <person name="Mestiri I."/>
            <person name="Schnel N."/>
            <person name="Le Paslier M.C."/>
            <person name="Fan G."/>
            <person name="Renault V."/>
            <person name="Bayer P.E."/>
            <person name="Golicz A.A."/>
            <person name="Manoli S."/>
            <person name="Lee T.H."/>
            <person name="Thi V.H."/>
            <person name="Chalabi S."/>
            <person name="Hu Q."/>
            <person name="Fan C."/>
            <person name="Tollenaere R."/>
            <person name="Lu Y."/>
            <person name="Battail C."/>
            <person name="Shen J."/>
            <person name="Sidebottom C.H."/>
            <person name="Wang X."/>
            <person name="Canaguier A."/>
            <person name="Chauveau A."/>
            <person name="Berard A."/>
            <person name="Deniot G."/>
            <person name="Guan M."/>
            <person name="Liu Z."/>
            <person name="Sun F."/>
            <person name="Lim Y.P."/>
            <person name="Lyons E."/>
            <person name="Town C.D."/>
            <person name="Bancroft I."/>
            <person name="Wang X."/>
            <person name="Meng J."/>
            <person name="Ma J."/>
            <person name="Pires J.C."/>
            <person name="King G.J."/>
            <person name="Brunel D."/>
            <person name="Delourme R."/>
            <person name="Renard M."/>
            <person name="Aury J.M."/>
            <person name="Adams K.L."/>
            <person name="Batley J."/>
            <person name="Snowdon R.J."/>
            <person name="Tost J."/>
            <person name="Edwards D."/>
            <person name="Zhou Y."/>
            <person name="Hua W."/>
            <person name="Sharpe A.G."/>
            <person name="Paterson A.H."/>
            <person name="Guan C."/>
            <person name="Wincker P."/>
        </authorList>
    </citation>
    <scope>NUCLEOTIDE SEQUENCE [LARGE SCALE GENOMIC DNA]</scope>
    <source>
        <strain evidence="3">cv. Darmor-bzh</strain>
    </source>
</reference>
<dbReference type="Gramene" id="CDY48061">
    <property type="protein sequence ID" value="CDY48061"/>
    <property type="gene ID" value="GSBRNA2T00088730001"/>
</dbReference>